<dbReference type="Gene3D" id="1.10.357.10">
    <property type="entry name" value="Tetracycline Repressor, domain 2"/>
    <property type="match status" value="1"/>
</dbReference>
<sequence length="191" mass="22076">MPPKAIVTAEKILQAAFEIVRMQGLESLTARSIAQKLNCSTQPVYRIYANMDEVKDHVYEMAVELMQQQVFSYQDEQNSPALNMAIGFLHFAKQEHYLFQFVYLSGYKSFDLHEELFVGETLSMKPMLHSKRFQTIDESKQRNIFIKISIYLIGTGTMINSGTLKMEFHEAVQMVRDMYEAIMTYEGRASS</sequence>
<evidence type="ECO:0000256" key="2">
    <source>
        <dbReference type="PROSITE-ProRule" id="PRU00335"/>
    </source>
</evidence>
<keyword evidence="1 2" id="KW-0238">DNA-binding</keyword>
<feature type="DNA-binding region" description="H-T-H motif" evidence="2">
    <location>
        <begin position="29"/>
        <end position="48"/>
    </location>
</feature>
<evidence type="ECO:0000259" key="3">
    <source>
        <dbReference type="PROSITE" id="PS50977"/>
    </source>
</evidence>
<accession>A0A917GP43</accession>
<dbReference type="PROSITE" id="PS50977">
    <property type="entry name" value="HTH_TETR_2"/>
    <property type="match status" value="1"/>
</dbReference>
<organism evidence="4 5">
    <name type="scientific">Paenibacillus radicis</name>
    <name type="common">ex Gao et al. 2016</name>
    <dbReference type="NCBI Taxonomy" id="1737354"/>
    <lineage>
        <taxon>Bacteria</taxon>
        <taxon>Bacillati</taxon>
        <taxon>Bacillota</taxon>
        <taxon>Bacilli</taxon>
        <taxon>Bacillales</taxon>
        <taxon>Paenibacillaceae</taxon>
        <taxon>Paenibacillus</taxon>
    </lineage>
</organism>
<reference evidence="4 5" key="1">
    <citation type="journal article" date="2014" name="Int. J. Syst. Evol. Microbiol.">
        <title>Complete genome sequence of Corynebacterium casei LMG S-19264T (=DSM 44701T), isolated from a smear-ripened cheese.</title>
        <authorList>
            <consortium name="US DOE Joint Genome Institute (JGI-PGF)"/>
            <person name="Walter F."/>
            <person name="Albersmeier A."/>
            <person name="Kalinowski J."/>
            <person name="Ruckert C."/>
        </authorList>
    </citation>
    <scope>NUCLEOTIDE SEQUENCE [LARGE SCALE GENOMIC DNA]</scope>
    <source>
        <strain evidence="4 5">CGMCC 1.15286</strain>
    </source>
</reference>
<evidence type="ECO:0000313" key="4">
    <source>
        <dbReference type="EMBL" id="GGG53122.1"/>
    </source>
</evidence>
<proteinExistence type="predicted"/>
<dbReference type="SUPFAM" id="SSF46689">
    <property type="entry name" value="Homeodomain-like"/>
    <property type="match status" value="1"/>
</dbReference>
<dbReference type="AlphaFoldDB" id="A0A917GP43"/>
<dbReference type="InterPro" id="IPR001647">
    <property type="entry name" value="HTH_TetR"/>
</dbReference>
<comment type="caution">
    <text evidence="4">The sequence shown here is derived from an EMBL/GenBank/DDBJ whole genome shotgun (WGS) entry which is preliminary data.</text>
</comment>
<name>A0A917GP43_9BACL</name>
<dbReference type="Proteomes" id="UP000600247">
    <property type="component" value="Unassembled WGS sequence"/>
</dbReference>
<dbReference type="RefSeq" id="WP_188887101.1">
    <property type="nucleotide sequence ID" value="NZ_BMHY01000001.1"/>
</dbReference>
<dbReference type="InterPro" id="IPR009057">
    <property type="entry name" value="Homeodomain-like_sf"/>
</dbReference>
<evidence type="ECO:0000313" key="5">
    <source>
        <dbReference type="Proteomes" id="UP000600247"/>
    </source>
</evidence>
<keyword evidence="5" id="KW-1185">Reference proteome</keyword>
<protein>
    <submittedName>
        <fullName evidence="4">TetR family transcriptional regulator</fullName>
    </submittedName>
</protein>
<gene>
    <name evidence="4" type="primary">acrR</name>
    <name evidence="4" type="ORF">GCM10010918_02200</name>
</gene>
<feature type="domain" description="HTH tetR-type" evidence="3">
    <location>
        <begin position="6"/>
        <end position="66"/>
    </location>
</feature>
<dbReference type="EMBL" id="BMHY01000001">
    <property type="protein sequence ID" value="GGG53122.1"/>
    <property type="molecule type" value="Genomic_DNA"/>
</dbReference>
<dbReference type="GO" id="GO:0003677">
    <property type="term" value="F:DNA binding"/>
    <property type="evidence" value="ECO:0007669"/>
    <property type="project" value="UniProtKB-UniRule"/>
</dbReference>
<evidence type="ECO:0000256" key="1">
    <source>
        <dbReference type="ARBA" id="ARBA00023125"/>
    </source>
</evidence>